<dbReference type="Proteomes" id="UP000243686">
    <property type="component" value="Unassembled WGS sequence"/>
</dbReference>
<evidence type="ECO:0000313" key="11">
    <source>
        <dbReference type="Proteomes" id="UP000243686"/>
    </source>
</evidence>
<evidence type="ECO:0000256" key="8">
    <source>
        <dbReference type="PROSITE-ProRule" id="PRU00043"/>
    </source>
</evidence>
<dbReference type="InterPro" id="IPR050174">
    <property type="entry name" value="Protocadherin/Cadherin-CA"/>
</dbReference>
<keyword evidence="2" id="KW-0812">Transmembrane</keyword>
<dbReference type="GO" id="GO:0007156">
    <property type="term" value="P:homophilic cell adhesion via plasma membrane adhesion molecules"/>
    <property type="evidence" value="ECO:0007669"/>
    <property type="project" value="InterPro"/>
</dbReference>
<keyword evidence="5" id="KW-1133">Transmembrane helix</keyword>
<dbReference type="PANTHER" id="PTHR24028:SF146">
    <property type="entry name" value="CADHERIN 96CB, ISOFORM D-RELATED"/>
    <property type="match status" value="1"/>
</dbReference>
<evidence type="ECO:0000313" key="10">
    <source>
        <dbReference type="EMBL" id="OON23864.1"/>
    </source>
</evidence>
<dbReference type="CDD" id="cd11304">
    <property type="entry name" value="Cadherin_repeat"/>
    <property type="match status" value="1"/>
</dbReference>
<organism evidence="10 11">
    <name type="scientific">Opisthorchis viverrini</name>
    <name type="common">Southeast Asian liver fluke</name>
    <dbReference type="NCBI Taxonomy" id="6198"/>
    <lineage>
        <taxon>Eukaryota</taxon>
        <taxon>Metazoa</taxon>
        <taxon>Spiralia</taxon>
        <taxon>Lophotrochozoa</taxon>
        <taxon>Platyhelminthes</taxon>
        <taxon>Trematoda</taxon>
        <taxon>Digenea</taxon>
        <taxon>Opisthorchiida</taxon>
        <taxon>Opisthorchiata</taxon>
        <taxon>Opisthorchiidae</taxon>
        <taxon>Opisthorchis</taxon>
    </lineage>
</organism>
<keyword evidence="3" id="KW-0677">Repeat</keyword>
<keyword evidence="7" id="KW-0325">Glycoprotein</keyword>
<dbReference type="PRINTS" id="PR00205">
    <property type="entry name" value="CADHERIN"/>
</dbReference>
<accession>A0A1S8XAW4</accession>
<dbReference type="Gene3D" id="2.60.40.60">
    <property type="entry name" value="Cadherins"/>
    <property type="match status" value="2"/>
</dbReference>
<evidence type="ECO:0000256" key="6">
    <source>
        <dbReference type="ARBA" id="ARBA00023136"/>
    </source>
</evidence>
<dbReference type="PROSITE" id="PS00232">
    <property type="entry name" value="CADHERIN_1"/>
    <property type="match status" value="2"/>
</dbReference>
<evidence type="ECO:0000256" key="3">
    <source>
        <dbReference type="ARBA" id="ARBA00022737"/>
    </source>
</evidence>
<evidence type="ECO:0000256" key="1">
    <source>
        <dbReference type="ARBA" id="ARBA00004167"/>
    </source>
</evidence>
<keyword evidence="4 8" id="KW-0106">Calcium</keyword>
<dbReference type="AlphaFoldDB" id="A0A1S8XAW4"/>
<dbReference type="InterPro" id="IPR020894">
    <property type="entry name" value="Cadherin_CS"/>
</dbReference>
<dbReference type="EMBL" id="KV891480">
    <property type="protein sequence ID" value="OON23864.1"/>
    <property type="molecule type" value="Genomic_DNA"/>
</dbReference>
<dbReference type="GO" id="GO:0005509">
    <property type="term" value="F:calcium ion binding"/>
    <property type="evidence" value="ECO:0007669"/>
    <property type="project" value="UniProtKB-UniRule"/>
</dbReference>
<dbReference type="SMART" id="SM00112">
    <property type="entry name" value="CA"/>
    <property type="match status" value="1"/>
</dbReference>
<dbReference type="InterPro" id="IPR002126">
    <property type="entry name" value="Cadherin-like_dom"/>
</dbReference>
<protein>
    <recommendedName>
        <fullName evidence="9">Cadherin domain-containing protein</fullName>
    </recommendedName>
</protein>
<gene>
    <name evidence="10" type="ORF">X801_00234</name>
</gene>
<sequence length="229" mass="26067">MMRRHVPESEFTDQVTCSQNGAVTVHLDVNAIMSDSSLRAVHRISVRVQDLNDNGPKFSQVRWHRRLKEVLYRKGRRLDLPKASDADLLDEYSRIQYRLEPISNSTTKSNKLDIPFRLEVTPSGQPGLVLTEDLDAETNARHEFVLVAYSSAPVWNPSPSGKWSGLERGKMASQVPIPTEDRLYIEIEVADMNDNEPRFDSPSYKVSIAEDTPPGTMIYKTYRFSTELL</sequence>
<evidence type="ECO:0000259" key="9">
    <source>
        <dbReference type="PROSITE" id="PS50268"/>
    </source>
</evidence>
<evidence type="ECO:0000256" key="5">
    <source>
        <dbReference type="ARBA" id="ARBA00022989"/>
    </source>
</evidence>
<dbReference type="PANTHER" id="PTHR24028">
    <property type="entry name" value="CADHERIN-87A"/>
    <property type="match status" value="1"/>
</dbReference>
<dbReference type="SUPFAM" id="SSF49313">
    <property type="entry name" value="Cadherin-like"/>
    <property type="match status" value="2"/>
</dbReference>
<reference evidence="10 11" key="1">
    <citation type="submission" date="2015-03" db="EMBL/GenBank/DDBJ databases">
        <title>Draft genome of the nematode, Opisthorchis viverrini.</title>
        <authorList>
            <person name="Mitreva M."/>
        </authorList>
    </citation>
    <scope>NUCLEOTIDE SEQUENCE [LARGE SCALE GENOMIC DNA]</scope>
    <source>
        <strain evidence="10">Khon Kaen</strain>
    </source>
</reference>
<dbReference type="PROSITE" id="PS50268">
    <property type="entry name" value="CADHERIN_2"/>
    <property type="match status" value="1"/>
</dbReference>
<dbReference type="GO" id="GO:0005886">
    <property type="term" value="C:plasma membrane"/>
    <property type="evidence" value="ECO:0007669"/>
    <property type="project" value="InterPro"/>
</dbReference>
<keyword evidence="11" id="KW-1185">Reference proteome</keyword>
<evidence type="ECO:0000256" key="7">
    <source>
        <dbReference type="ARBA" id="ARBA00023180"/>
    </source>
</evidence>
<name>A0A1S8XAW4_OPIVI</name>
<dbReference type="InterPro" id="IPR015919">
    <property type="entry name" value="Cadherin-like_sf"/>
</dbReference>
<comment type="subcellular location">
    <subcellularLocation>
        <location evidence="1">Membrane</location>
        <topology evidence="1">Single-pass membrane protein</topology>
    </subcellularLocation>
</comment>
<proteinExistence type="predicted"/>
<keyword evidence="6" id="KW-0472">Membrane</keyword>
<evidence type="ECO:0000256" key="4">
    <source>
        <dbReference type="ARBA" id="ARBA00022837"/>
    </source>
</evidence>
<evidence type="ECO:0000256" key="2">
    <source>
        <dbReference type="ARBA" id="ARBA00022692"/>
    </source>
</evidence>
<feature type="domain" description="Cadherin" evidence="9">
    <location>
        <begin position="83"/>
        <end position="199"/>
    </location>
</feature>